<keyword evidence="2" id="KW-0812">Transmembrane</keyword>
<comment type="similarity">
    <text evidence="1">Belongs to the DedA family.</text>
</comment>
<keyword evidence="5" id="KW-1185">Reference proteome</keyword>
<evidence type="ECO:0000256" key="1">
    <source>
        <dbReference type="ARBA" id="ARBA00010792"/>
    </source>
</evidence>
<sequence length="194" mass="21728">MFDLGTFIEHYGYTAIFITLILGIVGLPLPDEILLTYVGYNVFLGTLSLKYSLITAMVGAIMGISVSYLLGLKLGLPFIKRFGPKLNITETRIEWAQNSFKAYGGFFLIVGYFLPGVRHITAYLAGMSTYRYFSFALFASIGAIIWTSSFILLGVFLGNNWTIVGNVFHQTSKIIWIALLALLIYFYIRANRAK</sequence>
<dbReference type="InterPro" id="IPR051311">
    <property type="entry name" value="DedA_domain"/>
</dbReference>
<name>A0A919WJM2_9BACI</name>
<feature type="transmembrane region" description="Helical" evidence="2">
    <location>
        <begin position="170"/>
        <end position="188"/>
    </location>
</feature>
<dbReference type="OrthoDB" id="9782291at2"/>
<accession>A0A919WJM2</accession>
<dbReference type="InterPro" id="IPR032816">
    <property type="entry name" value="VTT_dom"/>
</dbReference>
<protein>
    <submittedName>
        <fullName evidence="4">Alkaline phosphatase</fullName>
    </submittedName>
</protein>
<reference evidence="4" key="1">
    <citation type="submission" date="2021-03" db="EMBL/GenBank/DDBJ databases">
        <title>Antimicrobial resistance genes in bacteria isolated from Japanese honey, and their potential for conferring macrolide and lincosamide resistance in the American foulbrood pathogen Paenibacillus larvae.</title>
        <authorList>
            <person name="Okamoto M."/>
            <person name="Kumagai M."/>
            <person name="Kanamori H."/>
            <person name="Takamatsu D."/>
        </authorList>
    </citation>
    <scope>NUCLEOTIDE SEQUENCE</scope>
    <source>
        <strain evidence="4">J27TS8</strain>
    </source>
</reference>
<feature type="transmembrane region" description="Helical" evidence="2">
    <location>
        <begin position="132"/>
        <end position="158"/>
    </location>
</feature>
<keyword evidence="2" id="KW-0472">Membrane</keyword>
<dbReference type="GO" id="GO:0005886">
    <property type="term" value="C:plasma membrane"/>
    <property type="evidence" value="ECO:0007669"/>
    <property type="project" value="TreeGrafter"/>
</dbReference>
<gene>
    <name evidence="4" type="ORF">J27TS8_32480</name>
</gene>
<dbReference type="RefSeq" id="WP_095313997.1">
    <property type="nucleotide sequence ID" value="NZ_BORC01000005.1"/>
</dbReference>
<comment type="caution">
    <text evidence="4">The sequence shown here is derived from an EMBL/GenBank/DDBJ whole genome shotgun (WGS) entry which is preliminary data.</text>
</comment>
<dbReference type="PANTHER" id="PTHR42709">
    <property type="entry name" value="ALKALINE PHOSPHATASE LIKE PROTEIN"/>
    <property type="match status" value="1"/>
</dbReference>
<dbReference type="EMBL" id="BORC01000005">
    <property type="protein sequence ID" value="GIN63255.1"/>
    <property type="molecule type" value="Genomic_DNA"/>
</dbReference>
<evidence type="ECO:0000259" key="3">
    <source>
        <dbReference type="Pfam" id="PF09335"/>
    </source>
</evidence>
<keyword evidence="2" id="KW-1133">Transmembrane helix</keyword>
<evidence type="ECO:0000256" key="2">
    <source>
        <dbReference type="SAM" id="Phobius"/>
    </source>
</evidence>
<evidence type="ECO:0000313" key="5">
    <source>
        <dbReference type="Proteomes" id="UP000682111"/>
    </source>
</evidence>
<feature type="domain" description="VTT" evidence="3">
    <location>
        <begin position="29"/>
        <end position="154"/>
    </location>
</feature>
<dbReference type="Proteomes" id="UP000682111">
    <property type="component" value="Unassembled WGS sequence"/>
</dbReference>
<organism evidence="4 5">
    <name type="scientific">Robertmurraya siralis</name>
    <dbReference type="NCBI Taxonomy" id="77777"/>
    <lineage>
        <taxon>Bacteria</taxon>
        <taxon>Bacillati</taxon>
        <taxon>Bacillota</taxon>
        <taxon>Bacilli</taxon>
        <taxon>Bacillales</taxon>
        <taxon>Bacillaceae</taxon>
        <taxon>Robertmurraya</taxon>
    </lineage>
</organism>
<evidence type="ECO:0000313" key="4">
    <source>
        <dbReference type="EMBL" id="GIN63255.1"/>
    </source>
</evidence>
<dbReference type="AlphaFoldDB" id="A0A919WJM2"/>
<dbReference type="PANTHER" id="PTHR42709:SF9">
    <property type="entry name" value="ALKALINE PHOSPHATASE LIKE PROTEIN"/>
    <property type="match status" value="1"/>
</dbReference>
<proteinExistence type="inferred from homology"/>
<feature type="transmembrane region" description="Helical" evidence="2">
    <location>
        <begin position="12"/>
        <end position="30"/>
    </location>
</feature>
<dbReference type="Pfam" id="PF09335">
    <property type="entry name" value="VTT_dom"/>
    <property type="match status" value="1"/>
</dbReference>
<feature type="transmembrane region" description="Helical" evidence="2">
    <location>
        <begin position="102"/>
        <end position="120"/>
    </location>
</feature>
<feature type="transmembrane region" description="Helical" evidence="2">
    <location>
        <begin position="51"/>
        <end position="70"/>
    </location>
</feature>